<name>A0A4R1RW69_HYDET</name>
<reference evidence="3 4" key="1">
    <citation type="submission" date="2019-03" db="EMBL/GenBank/DDBJ databases">
        <title>Genomic Encyclopedia of Type Strains, Phase IV (KMG-IV): sequencing the most valuable type-strain genomes for metagenomic binning, comparative biology and taxonomic classification.</title>
        <authorList>
            <person name="Goeker M."/>
        </authorList>
    </citation>
    <scope>NUCLEOTIDE SEQUENCE [LARGE SCALE GENOMIC DNA]</scope>
    <source>
        <strain evidence="3 4">LX-B</strain>
    </source>
</reference>
<dbReference type="Proteomes" id="UP000295008">
    <property type="component" value="Unassembled WGS sequence"/>
</dbReference>
<organism evidence="3 4">
    <name type="scientific">Hydrogenispora ethanolica</name>
    <dbReference type="NCBI Taxonomy" id="1082276"/>
    <lineage>
        <taxon>Bacteria</taxon>
        <taxon>Bacillati</taxon>
        <taxon>Bacillota</taxon>
        <taxon>Hydrogenispora</taxon>
    </lineage>
</organism>
<evidence type="ECO:0000313" key="3">
    <source>
        <dbReference type="EMBL" id="TCL70933.1"/>
    </source>
</evidence>
<keyword evidence="4" id="KW-1185">Reference proteome</keyword>
<dbReference type="InterPro" id="IPR020287">
    <property type="entry name" value="Tail_sheath_C"/>
</dbReference>
<comment type="caution">
    <text evidence="3">The sequence shown here is derived from an EMBL/GenBank/DDBJ whole genome shotgun (WGS) entry which is preliminary data.</text>
</comment>
<comment type="similarity">
    <text evidence="1">Belongs to the myoviridae tail sheath protein family.</text>
</comment>
<dbReference type="RefSeq" id="WP_132013898.1">
    <property type="nucleotide sequence ID" value="NZ_SLUN01000008.1"/>
</dbReference>
<gene>
    <name evidence="3" type="ORF">EDC14_100880</name>
</gene>
<evidence type="ECO:0000313" key="4">
    <source>
        <dbReference type="Proteomes" id="UP000295008"/>
    </source>
</evidence>
<protein>
    <submittedName>
        <fullName evidence="3">Phage tail sheath protein FI</fullName>
    </submittedName>
</protein>
<dbReference type="OrthoDB" id="9767864at2"/>
<dbReference type="Gene3D" id="3.40.50.11780">
    <property type="match status" value="1"/>
</dbReference>
<proteinExistence type="inferred from homology"/>
<accession>A0A4R1RW69</accession>
<dbReference type="InterPro" id="IPR052042">
    <property type="entry name" value="Tail_sheath_structural"/>
</dbReference>
<feature type="domain" description="Tail sheath protein C-terminal" evidence="2">
    <location>
        <begin position="276"/>
        <end position="377"/>
    </location>
</feature>
<dbReference type="EMBL" id="SLUN01000008">
    <property type="protein sequence ID" value="TCL70933.1"/>
    <property type="molecule type" value="Genomic_DNA"/>
</dbReference>
<evidence type="ECO:0000259" key="2">
    <source>
        <dbReference type="Pfam" id="PF17482"/>
    </source>
</evidence>
<dbReference type="PANTHER" id="PTHR35861">
    <property type="match status" value="1"/>
</dbReference>
<dbReference type="AlphaFoldDB" id="A0A4R1RW69"/>
<evidence type="ECO:0000256" key="1">
    <source>
        <dbReference type="ARBA" id="ARBA00008005"/>
    </source>
</evidence>
<sequence>MLRQAESLPALHLETGAELPTIQKAPTGIGAFIGITQDGPLNRAVRLTGIADFLTVFGDFNPAVEAGYAVSQFFKNGGREAWFVRVGRDSRASDIVGNSADGTGIFALDAVDLFNLLCIPALSHLPDWELQSALAPIRQYCQSRRGMLLFDLPPELVEPNGVKRWLAEHESLRHPNVISFFPRLKIVDPLNMNLHRLIGPSGTIAGAFARHDFNHQVWSEPCGGELPLLGVMGLGYSLSDEEAAFLNSLGINGLRKFGEFGTVIAGSRTTIQAEASDSNWRSIAARRLSFMIQESLHRGTEWVSDRWNDEKLWEQLREQVSAFMQQLYEEQAFQGTTAADSFFVKCDAETNPSAEQDRGRVLLWAGFAPSEPGKFVILKLCRRAKKQRLA</sequence>
<dbReference type="Pfam" id="PF17482">
    <property type="entry name" value="Phage_sheath_1C"/>
    <property type="match status" value="1"/>
</dbReference>
<dbReference type="PANTHER" id="PTHR35861:SF1">
    <property type="entry name" value="PHAGE TAIL SHEATH PROTEIN"/>
    <property type="match status" value="1"/>
</dbReference>